<name>A0A0W0ZCL9_9GAMM</name>
<dbReference type="Proteomes" id="UP000054926">
    <property type="component" value="Unassembled WGS sequence"/>
</dbReference>
<dbReference type="PATRIC" id="fig|947033.5.peg.3361"/>
<gene>
    <name evidence="1" type="ORF">Lste_3162</name>
</gene>
<accession>A0A0W0ZCL9</accession>
<protein>
    <submittedName>
        <fullName evidence="1">Uncharacterized protein</fullName>
    </submittedName>
</protein>
<organism evidence="1 2">
    <name type="scientific">Legionella steelei</name>
    <dbReference type="NCBI Taxonomy" id="947033"/>
    <lineage>
        <taxon>Bacteria</taxon>
        <taxon>Pseudomonadati</taxon>
        <taxon>Pseudomonadota</taxon>
        <taxon>Gammaproteobacteria</taxon>
        <taxon>Legionellales</taxon>
        <taxon>Legionellaceae</taxon>
        <taxon>Legionella</taxon>
    </lineage>
</organism>
<dbReference type="STRING" id="947033.Lste_3162"/>
<keyword evidence="2" id="KW-1185">Reference proteome</keyword>
<dbReference type="RefSeq" id="WP_058511990.1">
    <property type="nucleotide sequence ID" value="NZ_LNYY01000021.1"/>
</dbReference>
<proteinExistence type="predicted"/>
<sequence length="356" mass="40776">MAYTNKCPVTLELLTKENAFLVKVPQSKDNNKYYYISDKETLEKLTACPFTRRQADYYVLPLSELLGNHKTADSQDVASKLLKDDDANTLIEDNAALAAIDKANKFNWQLKNFKNKTNNRAATSQRAPLAFTNIQIPATRILPPNHQFISDYKAGFFRHPLPLRSVWDIFNDLSGNDFRRYRRIVNELMNDAQLEEHDLIFLMRAHKLISELDDGRYKIALNNAVYAQVTRYVAGFFVLTNTMSIILDFVNNGFSSSMFSGALSILLLDRVQDTLVHILRQNKQFDVISAFNTILVDIPKQLTRRSGIENSIKSAASNAYEFVRTNLSFLHNKFVKSEPVQYELPDDLARASRQFN</sequence>
<dbReference type="OrthoDB" id="9958824at2"/>
<reference evidence="1 2" key="1">
    <citation type="submission" date="2015-11" db="EMBL/GenBank/DDBJ databases">
        <title>Genomic analysis of 38 Legionella species identifies large and diverse effector repertoires.</title>
        <authorList>
            <person name="Burstein D."/>
            <person name="Amaro F."/>
            <person name="Zusman T."/>
            <person name="Lifshitz Z."/>
            <person name="Cohen O."/>
            <person name="Gilbert J.A."/>
            <person name="Pupko T."/>
            <person name="Shuman H.A."/>
            <person name="Segal G."/>
        </authorList>
    </citation>
    <scope>NUCLEOTIDE SEQUENCE [LARGE SCALE GENOMIC DNA]</scope>
    <source>
        <strain evidence="1 2">IMVS3376</strain>
    </source>
</reference>
<dbReference type="AlphaFoldDB" id="A0A0W0ZCL9"/>
<evidence type="ECO:0000313" key="2">
    <source>
        <dbReference type="Proteomes" id="UP000054926"/>
    </source>
</evidence>
<comment type="caution">
    <text evidence="1">The sequence shown here is derived from an EMBL/GenBank/DDBJ whole genome shotgun (WGS) entry which is preliminary data.</text>
</comment>
<dbReference type="EMBL" id="LNYY01000021">
    <property type="protein sequence ID" value="KTD66956.1"/>
    <property type="molecule type" value="Genomic_DNA"/>
</dbReference>
<evidence type="ECO:0000313" key="1">
    <source>
        <dbReference type="EMBL" id="KTD66956.1"/>
    </source>
</evidence>